<protein>
    <submittedName>
        <fullName evidence="1">Uncharacterized protein</fullName>
    </submittedName>
</protein>
<comment type="caution">
    <text evidence="1">The sequence shown here is derived from an EMBL/GenBank/DDBJ whole genome shotgun (WGS) entry which is preliminary data.</text>
</comment>
<accession>A0ABW1HMV3</accession>
<dbReference type="RefSeq" id="WP_353900310.1">
    <property type="nucleotide sequence ID" value="NZ_CP158970.1"/>
</dbReference>
<evidence type="ECO:0000313" key="1">
    <source>
        <dbReference type="EMBL" id="MFC5942215.1"/>
    </source>
</evidence>
<evidence type="ECO:0000313" key="2">
    <source>
        <dbReference type="Proteomes" id="UP001596207"/>
    </source>
</evidence>
<organism evidence="1 2">
    <name type="scientific">Micromonospora harpali</name>
    <dbReference type="NCBI Taxonomy" id="1490225"/>
    <lineage>
        <taxon>Bacteria</taxon>
        <taxon>Bacillati</taxon>
        <taxon>Actinomycetota</taxon>
        <taxon>Actinomycetes</taxon>
        <taxon>Micromonosporales</taxon>
        <taxon>Micromonosporaceae</taxon>
        <taxon>Micromonospora</taxon>
    </lineage>
</organism>
<dbReference type="EMBL" id="JBHSQQ010000055">
    <property type="protein sequence ID" value="MFC5942215.1"/>
    <property type="molecule type" value="Genomic_DNA"/>
</dbReference>
<sequence>MRLFDYLLRMANRRSLLDVCHHLPSFDGPDFSVEKADPSFQLKAVSPPGYVWPDVQVEGNPAEHHVVLVTAPGAMGKSAASLAIAHLLNAPRVDLADLRVGSSTLTGLLTRVLGWTETPRFIDQLRSGNAALVMDSLDEARLSAGQDHFVAFLQNVAEIIEGASPAGQVVIFGRHDAFETASIAFEVAGLSVCRASIAPLSHQQSCELIDLRLDLRDVESGRPYAIHRIHSEPFGRMRDEVFVDIAEALGHQAVELSRDWPLVESFLGYPPVLLVLSERLAVENPSSAEARVATRLNVLNISPSVQRGQLLRQVVEGILDREAGKVREQVGRTLAFSADETRLLYTREEQALRIVGLTSGVPIEIIPPAGIDSEKRNMYEQLVSTFVLDHPFLYMGKFANVVFSDYVRAYVASSPVQGVHGVPPAQLLASCPHPGPFFALFVHALCLPLSSLQSELQASAPSSDQALVSTEDLVNDLIRSHNAASRGFSTAVFVHQAEVCSLALIEGFFNLPGAANVAPGFAQLEFRIAEPTGVLELTSPISHFVVMSDHGTVINAANNEVEFGPAAAIFSRELEIGGGVFNAFGREFGKNVIFSSKVEHEPALRVKAYPPDSLEVRWPSIWHQWQPFAGKMDLVGHRVNPELSWRVTISIRRILAAFRGSVQADPSIYYEMLDKLIVGTNSVFVAVLAGLKEIEVVQRDGSLYRLRLDVLRKYRVSWADISGPDFAHALKGLRTDLLATKPLQALVNEWGR</sequence>
<keyword evidence="2" id="KW-1185">Reference proteome</keyword>
<gene>
    <name evidence="1" type="ORF">ACFPZ4_12115</name>
</gene>
<proteinExistence type="predicted"/>
<name>A0ABW1HMV3_9ACTN</name>
<reference evidence="2" key="1">
    <citation type="journal article" date="2019" name="Int. J. Syst. Evol. Microbiol.">
        <title>The Global Catalogue of Microorganisms (GCM) 10K type strain sequencing project: providing services to taxonomists for standard genome sequencing and annotation.</title>
        <authorList>
            <consortium name="The Broad Institute Genomics Platform"/>
            <consortium name="The Broad Institute Genome Sequencing Center for Infectious Disease"/>
            <person name="Wu L."/>
            <person name="Ma J."/>
        </authorList>
    </citation>
    <scope>NUCLEOTIDE SEQUENCE [LARGE SCALE GENOMIC DNA]</scope>
    <source>
        <strain evidence="2">CGMCC 4.7173</strain>
    </source>
</reference>
<dbReference type="Proteomes" id="UP001596207">
    <property type="component" value="Unassembled WGS sequence"/>
</dbReference>